<protein>
    <submittedName>
        <fullName evidence="1">Uncharacterized protein</fullName>
    </submittedName>
</protein>
<sequence>MGTKNLLLHVATGWPGNSSLTSAASLSTALAPSSFCSHNYPSGGHVEPRDSSHSEKAFELATSLVISTSTCSGEKLNLAIKDAKAAFKIQSKKSGLDGGPDFNPLGGHQDHMEQKEEIACVETINYGKSVIEACCDIDTY</sequence>
<comment type="caution">
    <text evidence="1">The sequence shown here is derived from an EMBL/GenBank/DDBJ whole genome shotgun (WGS) entry which is preliminary data.</text>
</comment>
<accession>A0A833ZXB1</accession>
<reference evidence="1 2" key="1">
    <citation type="journal article" date="2020" name="Nature">
        <title>Six reference-quality genomes reveal evolution of bat adaptations.</title>
        <authorList>
            <person name="Jebb D."/>
            <person name="Huang Z."/>
            <person name="Pippel M."/>
            <person name="Hughes G.M."/>
            <person name="Lavrichenko K."/>
            <person name="Devanna P."/>
            <person name="Winkler S."/>
            <person name="Jermiin L.S."/>
            <person name="Skirmuntt E.C."/>
            <person name="Katzourakis A."/>
            <person name="Burkitt-Gray L."/>
            <person name="Ray D.A."/>
            <person name="Sullivan K.A.M."/>
            <person name="Roscito J.G."/>
            <person name="Kirilenko B.M."/>
            <person name="Davalos L.M."/>
            <person name="Corthals A.P."/>
            <person name="Power M.L."/>
            <person name="Jones G."/>
            <person name="Ransome R.D."/>
            <person name="Dechmann D.K.N."/>
            <person name="Locatelli A.G."/>
            <person name="Puechmaille S.J."/>
            <person name="Fedrigo O."/>
            <person name="Jarvis E.D."/>
            <person name="Hiller M."/>
            <person name="Vernes S.C."/>
            <person name="Myers E.W."/>
            <person name="Teeling E.C."/>
        </authorList>
    </citation>
    <scope>NUCLEOTIDE SEQUENCE [LARGE SCALE GENOMIC DNA]</scope>
    <source>
        <strain evidence="1">Bat1K_MPI-CBG_1</strain>
    </source>
</reference>
<evidence type="ECO:0000313" key="1">
    <source>
        <dbReference type="EMBL" id="KAF6104268.1"/>
    </source>
</evidence>
<proteinExistence type="predicted"/>
<evidence type="ECO:0000313" key="2">
    <source>
        <dbReference type="Proteomes" id="UP000664940"/>
    </source>
</evidence>
<organism evidence="1 2">
    <name type="scientific">Phyllostomus discolor</name>
    <name type="common">pale spear-nosed bat</name>
    <dbReference type="NCBI Taxonomy" id="89673"/>
    <lineage>
        <taxon>Eukaryota</taxon>
        <taxon>Metazoa</taxon>
        <taxon>Chordata</taxon>
        <taxon>Craniata</taxon>
        <taxon>Vertebrata</taxon>
        <taxon>Euteleostomi</taxon>
        <taxon>Mammalia</taxon>
        <taxon>Eutheria</taxon>
        <taxon>Laurasiatheria</taxon>
        <taxon>Chiroptera</taxon>
        <taxon>Yangochiroptera</taxon>
        <taxon>Phyllostomidae</taxon>
        <taxon>Phyllostominae</taxon>
        <taxon>Phyllostomus</taxon>
    </lineage>
</organism>
<dbReference type="EMBL" id="JABVXQ010000006">
    <property type="protein sequence ID" value="KAF6104268.1"/>
    <property type="molecule type" value="Genomic_DNA"/>
</dbReference>
<gene>
    <name evidence="1" type="ORF">HJG60_011258</name>
</gene>
<name>A0A833ZXB1_9CHIR</name>
<dbReference type="AlphaFoldDB" id="A0A833ZXB1"/>
<dbReference type="Proteomes" id="UP000664940">
    <property type="component" value="Unassembled WGS sequence"/>
</dbReference>